<gene>
    <name evidence="4" type="ORF">B7P43_G05138</name>
</gene>
<dbReference type="InterPro" id="IPR000618">
    <property type="entry name" value="Insect_cuticle"/>
</dbReference>
<dbReference type="PANTHER" id="PTHR10380">
    <property type="entry name" value="CUTICLE PROTEIN"/>
    <property type="match status" value="1"/>
</dbReference>
<evidence type="ECO:0000313" key="5">
    <source>
        <dbReference type="Proteomes" id="UP000235965"/>
    </source>
</evidence>
<dbReference type="AlphaFoldDB" id="A0A2J7PEW3"/>
<dbReference type="GO" id="GO:0062129">
    <property type="term" value="C:chitin-based extracellular matrix"/>
    <property type="evidence" value="ECO:0007669"/>
    <property type="project" value="TreeGrafter"/>
</dbReference>
<feature type="compositionally biased region" description="Polar residues" evidence="2">
    <location>
        <begin position="184"/>
        <end position="193"/>
    </location>
</feature>
<feature type="signal peptide" evidence="3">
    <location>
        <begin position="1"/>
        <end position="18"/>
    </location>
</feature>
<feature type="region of interest" description="Disordered" evidence="2">
    <location>
        <begin position="173"/>
        <end position="211"/>
    </location>
</feature>
<name>A0A2J7PEW3_9NEOP</name>
<accession>A0A2J7PEW3</accession>
<dbReference type="Proteomes" id="UP000235965">
    <property type="component" value="Unassembled WGS sequence"/>
</dbReference>
<dbReference type="OrthoDB" id="8188035at2759"/>
<dbReference type="EMBL" id="NEVH01026087">
    <property type="protein sequence ID" value="PNF14873.1"/>
    <property type="molecule type" value="Genomic_DNA"/>
</dbReference>
<comment type="caution">
    <text evidence="4">The sequence shown here is derived from an EMBL/GenBank/DDBJ whole genome shotgun (WGS) entry which is preliminary data.</text>
</comment>
<dbReference type="InParanoid" id="A0A2J7PEW3"/>
<dbReference type="STRING" id="105785.A0A2J7PEW3"/>
<proteinExistence type="predicted"/>
<evidence type="ECO:0000256" key="1">
    <source>
        <dbReference type="PROSITE-ProRule" id="PRU00497"/>
    </source>
</evidence>
<evidence type="ECO:0000313" key="4">
    <source>
        <dbReference type="EMBL" id="PNF14873.1"/>
    </source>
</evidence>
<dbReference type="PROSITE" id="PS51155">
    <property type="entry name" value="CHIT_BIND_RR_2"/>
    <property type="match status" value="1"/>
</dbReference>
<evidence type="ECO:0000256" key="3">
    <source>
        <dbReference type="SAM" id="SignalP"/>
    </source>
</evidence>
<organism evidence="4 5">
    <name type="scientific">Cryptotermes secundus</name>
    <dbReference type="NCBI Taxonomy" id="105785"/>
    <lineage>
        <taxon>Eukaryota</taxon>
        <taxon>Metazoa</taxon>
        <taxon>Ecdysozoa</taxon>
        <taxon>Arthropoda</taxon>
        <taxon>Hexapoda</taxon>
        <taxon>Insecta</taxon>
        <taxon>Pterygota</taxon>
        <taxon>Neoptera</taxon>
        <taxon>Polyneoptera</taxon>
        <taxon>Dictyoptera</taxon>
        <taxon>Blattodea</taxon>
        <taxon>Blattoidea</taxon>
        <taxon>Termitoidae</taxon>
        <taxon>Kalotermitidae</taxon>
        <taxon>Cryptotermitinae</taxon>
        <taxon>Cryptotermes</taxon>
    </lineage>
</organism>
<dbReference type="PANTHER" id="PTHR10380:SF236">
    <property type="entry name" value="PUPAL CUTICLE PROTEIN EDG-84A-LIKE PROTEIN"/>
    <property type="match status" value="1"/>
</dbReference>
<protein>
    <recommendedName>
        <fullName evidence="6">Cuticle protein 6</fullName>
    </recommendedName>
</protein>
<keyword evidence="3" id="KW-0732">Signal</keyword>
<keyword evidence="1" id="KW-0193">Cuticle</keyword>
<sequence length="375" mass="41247">MNCFKVVSLICCASGILADQLPHPLQLFYLTPNNVGIIPSYQAASSYMRAAGEKSSDVHTKQHLGNEELIEGETSQFHSQDGKGRALFGYTTPVQARIESRSEDGTVRGSYSYLDAWGHAIKVHYWDDGTGFHATGNNLPGLYSEVPQPIQDTPEVTAAKEQHFQLFQQALAAAVASTDETDPSKSQKPQQTHSEQELEHEGVVVESDDPGTVADDDLNELTRYPNLHMFPQNLFDPTHVHDANREAVIVDNPSITPDTSGNNLRAAKTLQVKSAEEPTGVTEGMAQFHVPGGFFYSFSYPFPLYVQVRTTEEGTKNYEENKDAVTVKDDLSVSQKAVLFGAIPIAAVHDAQVPSRSKDSIKNYQVMPLYVEISD</sequence>
<reference evidence="4 5" key="1">
    <citation type="submission" date="2017-12" db="EMBL/GenBank/DDBJ databases">
        <title>Hemimetabolous genomes reveal molecular basis of termite eusociality.</title>
        <authorList>
            <person name="Harrison M.C."/>
            <person name="Jongepier E."/>
            <person name="Robertson H.M."/>
            <person name="Arning N."/>
            <person name="Bitard-Feildel T."/>
            <person name="Chao H."/>
            <person name="Childers C.P."/>
            <person name="Dinh H."/>
            <person name="Doddapaneni H."/>
            <person name="Dugan S."/>
            <person name="Gowin J."/>
            <person name="Greiner C."/>
            <person name="Han Y."/>
            <person name="Hu H."/>
            <person name="Hughes D.S.T."/>
            <person name="Huylmans A.-K."/>
            <person name="Kemena C."/>
            <person name="Kremer L.P.M."/>
            <person name="Lee S.L."/>
            <person name="Lopez-Ezquerra A."/>
            <person name="Mallet L."/>
            <person name="Monroy-Kuhn J.M."/>
            <person name="Moser A."/>
            <person name="Murali S.C."/>
            <person name="Muzny D.M."/>
            <person name="Otani S."/>
            <person name="Piulachs M.-D."/>
            <person name="Poelchau M."/>
            <person name="Qu J."/>
            <person name="Schaub F."/>
            <person name="Wada-Katsumata A."/>
            <person name="Worley K.C."/>
            <person name="Xie Q."/>
            <person name="Ylla G."/>
            <person name="Poulsen M."/>
            <person name="Gibbs R.A."/>
            <person name="Schal C."/>
            <person name="Richards S."/>
            <person name="Belles X."/>
            <person name="Korb J."/>
            <person name="Bornberg-Bauer E."/>
        </authorList>
    </citation>
    <scope>NUCLEOTIDE SEQUENCE [LARGE SCALE GENOMIC DNA]</scope>
    <source>
        <tissue evidence="4">Whole body</tissue>
    </source>
</reference>
<feature type="compositionally biased region" description="Basic and acidic residues" evidence="2">
    <location>
        <begin position="194"/>
        <end position="203"/>
    </location>
</feature>
<dbReference type="Pfam" id="PF00379">
    <property type="entry name" value="Chitin_bind_4"/>
    <property type="match status" value="1"/>
</dbReference>
<feature type="chain" id="PRO_5014428216" description="Cuticle protein 6" evidence="3">
    <location>
        <begin position="19"/>
        <end position="375"/>
    </location>
</feature>
<evidence type="ECO:0000256" key="2">
    <source>
        <dbReference type="SAM" id="MobiDB-lite"/>
    </source>
</evidence>
<dbReference type="InterPro" id="IPR050468">
    <property type="entry name" value="Cuticle_Struct_Prot"/>
</dbReference>
<dbReference type="GO" id="GO:0008010">
    <property type="term" value="F:structural constituent of chitin-based larval cuticle"/>
    <property type="evidence" value="ECO:0007669"/>
    <property type="project" value="TreeGrafter"/>
</dbReference>
<keyword evidence="5" id="KW-1185">Reference proteome</keyword>
<evidence type="ECO:0008006" key="6">
    <source>
        <dbReference type="Google" id="ProtNLM"/>
    </source>
</evidence>